<comment type="caution">
    <text evidence="4">The sequence shown here is derived from an EMBL/GenBank/DDBJ whole genome shotgun (WGS) entry which is preliminary data.</text>
</comment>
<dbReference type="AlphaFoldDB" id="A0A061ISD1"/>
<feature type="transmembrane region" description="Helical" evidence="3">
    <location>
        <begin position="20"/>
        <end position="40"/>
    </location>
</feature>
<evidence type="ECO:0000256" key="2">
    <source>
        <dbReference type="SAM" id="MobiDB-lite"/>
    </source>
</evidence>
<feature type="region of interest" description="Disordered" evidence="2">
    <location>
        <begin position="469"/>
        <end position="496"/>
    </location>
</feature>
<keyword evidence="1" id="KW-0175">Coiled coil</keyword>
<sequence length="851" mass="93803">MHACMQMRACASKYTYKWGLPGLCFGLFACFFTTLVRFSLRPTAVRETHTHTGPATRVHGSASLSQLCPPLCLFFLFFLEAKASEQRGKRSYAAVSTHLPSCAEMDAAAEPVTVASVQRDLQSAITAFEQHVRGAVAKVDRYFKKGGKTDKVSVETKLEDFKECALLFNSGCKTMLLAVEQVAGKLTECLPTAQKTEELLQEAQQQRAMQKDATRVLSELQRQSDEARAEVAAELNECALLKAEEEACREELQVARSQMTLLGDRPQAFEQNRVREFDLLERMSCDHERNIAVWQRKFLWALQEVEDLRAEKEALRGRVMDEKLWFQLCELQQECNRLRDENATLRRTGSLEGTSAGATDVVTTPHQQERSASTDVSPAVVSLEVETLRVVNQPGVAFEERLAVTEGDGRRAGGSGERKQASLALEDPAISGNTTVSPVFTSVACSVGKTTDESRPGSACGAGVTSESHLGAAKEKPQARCASPTPYSAEDDMHGERGEAEVREWEAYVRQMEQRMQDVVATTMKTIDDERSAAEQRLQKELSLRENIYQSQLATVMQAGRRPMCEATEALLRCQQLQRELDRLRTAAKKEAMQRELVSDAERRLTVAQSEIFALRIDNEQLRVKERVLRRQLESMQAVWSFLPAFASSAPPPPWQETKHSHGGSISCLHSGSSISVSASGGQSEPQRGDERCASPPDASTRMPGALVGGDAKTSGGGHALVSIPRGSPAAGRLDEAICQLQERLAALDAEVVHVTEAHEVEHGAFTQRLEQLRATLLYWNRGDDAASGVSSEHAAEMRRRSEAEVVAAVEAQRVAQDNITAYCAHAGRKRSELVKVIERATNMRLALKGQ</sequence>
<feature type="region of interest" description="Disordered" evidence="2">
    <location>
        <begin position="674"/>
        <end position="703"/>
    </location>
</feature>
<keyword evidence="3" id="KW-0472">Membrane</keyword>
<feature type="compositionally biased region" description="Low complexity" evidence="2">
    <location>
        <begin position="674"/>
        <end position="684"/>
    </location>
</feature>
<dbReference type="Proteomes" id="UP000031737">
    <property type="component" value="Unassembled WGS sequence"/>
</dbReference>
<feature type="coiled-coil region" evidence="1">
    <location>
        <begin position="193"/>
        <end position="244"/>
    </location>
</feature>
<evidence type="ECO:0000256" key="3">
    <source>
        <dbReference type="SAM" id="Phobius"/>
    </source>
</evidence>
<dbReference type="VEuPathDB" id="TriTrypDB:TRSC58_06611"/>
<dbReference type="EMBL" id="AUPL01006611">
    <property type="protein sequence ID" value="ESL05728.1"/>
    <property type="molecule type" value="Genomic_DNA"/>
</dbReference>
<name>A0A061ISD1_TRYRA</name>
<gene>
    <name evidence="4" type="ORF">TRSC58_06611</name>
</gene>
<keyword evidence="3" id="KW-1133">Transmembrane helix</keyword>
<evidence type="ECO:0000313" key="4">
    <source>
        <dbReference type="EMBL" id="ESL05728.1"/>
    </source>
</evidence>
<dbReference type="OrthoDB" id="246786at2759"/>
<feature type="coiled-coil region" evidence="1">
    <location>
        <begin position="567"/>
        <end position="594"/>
    </location>
</feature>
<accession>A0A061ISD1</accession>
<keyword evidence="5" id="KW-1185">Reference proteome</keyword>
<evidence type="ECO:0000313" key="5">
    <source>
        <dbReference type="Proteomes" id="UP000031737"/>
    </source>
</evidence>
<proteinExistence type="predicted"/>
<protein>
    <submittedName>
        <fullName evidence="4">Uncharacterized protein</fullName>
    </submittedName>
</protein>
<reference evidence="4 5" key="1">
    <citation type="submission" date="2013-07" db="EMBL/GenBank/DDBJ databases">
        <authorList>
            <person name="Stoco P.H."/>
            <person name="Wagner G."/>
            <person name="Gerber A."/>
            <person name="Zaha A."/>
            <person name="Thompson C."/>
            <person name="Bartholomeu D.C."/>
            <person name="Luckemeyer D.D."/>
            <person name="Bahia D."/>
            <person name="Loreto E."/>
            <person name="Prestes E.B."/>
            <person name="Lima F.M."/>
            <person name="Rodrigues-Luiz G."/>
            <person name="Vallejo G.A."/>
            <person name="Filho J.F."/>
            <person name="Monteiro K.M."/>
            <person name="Tyler K.M."/>
            <person name="de Almeida L.G."/>
            <person name="Ortiz M.F."/>
            <person name="Siervo M.A."/>
            <person name="de Moraes M.H."/>
            <person name="Cunha O.L."/>
            <person name="Mendonca-Neto R."/>
            <person name="Silva R."/>
            <person name="Teixeira S.M."/>
            <person name="Murta S.M."/>
            <person name="Sincero T.C."/>
            <person name="Mendes T.A."/>
            <person name="Urmenyi T.P."/>
            <person name="Silva V.G."/>
            <person name="da Rocha W.D."/>
            <person name="Andersson B."/>
            <person name="Romanha A.J."/>
            <person name="Steindel M."/>
            <person name="de Vasconcelos A.T."/>
            <person name="Grisard E.C."/>
        </authorList>
    </citation>
    <scope>NUCLEOTIDE SEQUENCE [LARGE SCALE GENOMIC DNA]</scope>
    <source>
        <strain evidence="4 5">SC58</strain>
    </source>
</reference>
<evidence type="ECO:0000256" key="1">
    <source>
        <dbReference type="SAM" id="Coils"/>
    </source>
</evidence>
<organism evidence="4 5">
    <name type="scientific">Trypanosoma rangeli SC58</name>
    <dbReference type="NCBI Taxonomy" id="429131"/>
    <lineage>
        <taxon>Eukaryota</taxon>
        <taxon>Discoba</taxon>
        <taxon>Euglenozoa</taxon>
        <taxon>Kinetoplastea</taxon>
        <taxon>Metakinetoplastina</taxon>
        <taxon>Trypanosomatida</taxon>
        <taxon>Trypanosomatidae</taxon>
        <taxon>Trypanosoma</taxon>
        <taxon>Herpetosoma</taxon>
    </lineage>
</organism>
<keyword evidence="3" id="KW-0812">Transmembrane</keyword>